<name>A0A0B7K9G7_BIOOC</name>
<keyword evidence="2 3" id="KW-0378">Hydrolase</keyword>
<proteinExistence type="inferred from homology"/>
<protein>
    <recommendedName>
        <fullName evidence="3">Carboxylic ester hydrolase</fullName>
        <ecNumber evidence="3">3.1.1.-</ecNumber>
    </recommendedName>
</protein>
<evidence type="ECO:0000256" key="3">
    <source>
        <dbReference type="RuleBase" id="RU361235"/>
    </source>
</evidence>
<evidence type="ECO:0000256" key="2">
    <source>
        <dbReference type="ARBA" id="ARBA00022801"/>
    </source>
</evidence>
<feature type="domain" description="Carboxylesterase type B" evidence="4">
    <location>
        <begin position="410"/>
        <end position="518"/>
    </location>
</feature>
<comment type="similarity">
    <text evidence="1 3">Belongs to the type-B carboxylesterase/lipase family.</text>
</comment>
<feature type="chain" id="PRO_5005110729" description="Carboxylic ester hydrolase" evidence="3">
    <location>
        <begin position="20"/>
        <end position="539"/>
    </location>
</feature>
<gene>
    <name evidence="5" type="ORF">BN869_000007379_1</name>
</gene>
<reference evidence="5" key="1">
    <citation type="submission" date="2015-01" db="EMBL/GenBank/DDBJ databases">
        <authorList>
            <person name="Durling Mikael"/>
        </authorList>
    </citation>
    <scope>NUCLEOTIDE SEQUENCE</scope>
</reference>
<dbReference type="PANTHER" id="PTHR11559">
    <property type="entry name" value="CARBOXYLESTERASE"/>
    <property type="match status" value="1"/>
</dbReference>
<accession>A0A0B7K9G7</accession>
<dbReference type="EC" id="3.1.1.-" evidence="3"/>
<dbReference type="PROSITE" id="PS51257">
    <property type="entry name" value="PROKAR_LIPOPROTEIN"/>
    <property type="match status" value="1"/>
</dbReference>
<feature type="domain" description="Carboxylesterase type B" evidence="4">
    <location>
        <begin position="44"/>
        <end position="392"/>
    </location>
</feature>
<evidence type="ECO:0000256" key="1">
    <source>
        <dbReference type="ARBA" id="ARBA00005964"/>
    </source>
</evidence>
<dbReference type="SUPFAM" id="SSF53474">
    <property type="entry name" value="alpha/beta-Hydrolases"/>
    <property type="match status" value="1"/>
</dbReference>
<feature type="signal peptide" evidence="3">
    <location>
        <begin position="1"/>
        <end position="19"/>
    </location>
</feature>
<dbReference type="AlphaFoldDB" id="A0A0B7K9G7"/>
<keyword evidence="3" id="KW-0732">Signal</keyword>
<dbReference type="InterPro" id="IPR029058">
    <property type="entry name" value="AB_hydrolase_fold"/>
</dbReference>
<dbReference type="EMBL" id="CDPU01000022">
    <property type="protein sequence ID" value="CEO51321.1"/>
    <property type="molecule type" value="Genomic_DNA"/>
</dbReference>
<dbReference type="ESTHER" id="biooc-a0a0b7k9g7">
    <property type="family name" value="Fungal_carboxylesterase_lipase"/>
</dbReference>
<dbReference type="PROSITE" id="PS00122">
    <property type="entry name" value="CARBOXYLESTERASE_B_1"/>
    <property type="match status" value="1"/>
</dbReference>
<evidence type="ECO:0000259" key="4">
    <source>
        <dbReference type="Pfam" id="PF00135"/>
    </source>
</evidence>
<evidence type="ECO:0000313" key="5">
    <source>
        <dbReference type="EMBL" id="CEO51321.1"/>
    </source>
</evidence>
<dbReference type="Gene3D" id="3.40.50.1820">
    <property type="entry name" value="alpha/beta hydrolase"/>
    <property type="match status" value="1"/>
</dbReference>
<dbReference type="InterPro" id="IPR050309">
    <property type="entry name" value="Type-B_Carboxylest/Lipase"/>
</dbReference>
<dbReference type="Pfam" id="PF00135">
    <property type="entry name" value="COesterase"/>
    <property type="match status" value="2"/>
</dbReference>
<sequence>MILQNFRTFLVAIGPLVAAASGCSERNSSSPVKTTSGRFLPYFSGEHPEVASFLDIPFAESPLGPLRFAPPVPRIANSTEAVLATELPPGCFQYVLPMLEGTVGFSGNQPLAFQRGDYRNTSEDCLRLSVFAPKHAGESQARSQDTSHSKGLPVLIWVHGGGYSIGGNNIPYQLAPSWVSRSQSHIVVQIQYRLNLLGFPNAAGIEEEGRNLNLGLLDQRLAVEWVRDNIGRFGGDPSRITLWGQSAGAYATDSYLFAWAKDPIVSGVIASSGNAVTVPLFNVDHTNNAMFSVAANKLGCGNLAPADELACMRKVPSSDIQQYLQAAVGKGGAADDGLAFGTVADNVTIFPDYKSLIQRDSSRFPSNIPLMIGTTTDEGTAVVPFNFNGSETASEIPPDYAPVAEGFRINLHCTTLQEAQLRAVAGGKTFQYMYGGNFSDISPRPWLGAFHGSELPLVFGTYGTEGPATDLEKETSQRMQDLFLAFISDPNKALVNLGWPEVSGTTGYDILKWGTDGKAEQVVSVNELREECLKAGWDV</sequence>
<dbReference type="GO" id="GO:0016787">
    <property type="term" value="F:hydrolase activity"/>
    <property type="evidence" value="ECO:0007669"/>
    <property type="project" value="UniProtKB-KW"/>
</dbReference>
<dbReference type="InterPro" id="IPR002018">
    <property type="entry name" value="CarbesteraseB"/>
</dbReference>
<dbReference type="InterPro" id="IPR019826">
    <property type="entry name" value="Carboxylesterase_B_AS"/>
</dbReference>
<organism evidence="5">
    <name type="scientific">Bionectria ochroleuca</name>
    <name type="common">Gliocladium roseum</name>
    <dbReference type="NCBI Taxonomy" id="29856"/>
    <lineage>
        <taxon>Eukaryota</taxon>
        <taxon>Fungi</taxon>
        <taxon>Dikarya</taxon>
        <taxon>Ascomycota</taxon>
        <taxon>Pezizomycotina</taxon>
        <taxon>Sordariomycetes</taxon>
        <taxon>Hypocreomycetidae</taxon>
        <taxon>Hypocreales</taxon>
        <taxon>Bionectriaceae</taxon>
        <taxon>Clonostachys</taxon>
    </lineage>
</organism>